<proteinExistence type="predicted"/>
<evidence type="ECO:0000313" key="2">
    <source>
        <dbReference type="Proteomes" id="UP000837803"/>
    </source>
</evidence>
<evidence type="ECO:0008006" key="3">
    <source>
        <dbReference type="Google" id="ProtNLM"/>
    </source>
</evidence>
<reference evidence="1" key="1">
    <citation type="submission" date="2021-12" db="EMBL/GenBank/DDBJ databases">
        <authorList>
            <person name="Rodrigo-Torres L."/>
            <person name="Arahal R. D."/>
            <person name="Lucena T."/>
        </authorList>
    </citation>
    <scope>NUCLEOTIDE SEQUENCE</scope>
    <source>
        <strain evidence="1">CECT 8419</strain>
    </source>
</reference>
<name>A0ABN8FF69_9BACT</name>
<dbReference type="Proteomes" id="UP000837803">
    <property type="component" value="Unassembled WGS sequence"/>
</dbReference>
<dbReference type="RefSeq" id="WP_238752478.1">
    <property type="nucleotide sequence ID" value="NZ_CAKLPZ010000007.1"/>
</dbReference>
<evidence type="ECO:0000313" key="1">
    <source>
        <dbReference type="EMBL" id="CAH1002655.1"/>
    </source>
</evidence>
<dbReference type="SUPFAM" id="SSF159006">
    <property type="entry name" value="YopX-like"/>
    <property type="match status" value="1"/>
</dbReference>
<comment type="caution">
    <text evidence="1">The sequence shown here is derived from an EMBL/GenBank/DDBJ whole genome shotgun (WGS) entry which is preliminary data.</text>
</comment>
<dbReference type="EMBL" id="CAKLPZ010000007">
    <property type="protein sequence ID" value="CAH1002655.1"/>
    <property type="molecule type" value="Genomic_DNA"/>
</dbReference>
<accession>A0ABN8FF69</accession>
<organism evidence="1 2">
    <name type="scientific">Neolewinella maritima</name>
    <dbReference type="NCBI Taxonomy" id="1383882"/>
    <lineage>
        <taxon>Bacteria</taxon>
        <taxon>Pseudomonadati</taxon>
        <taxon>Bacteroidota</taxon>
        <taxon>Saprospiria</taxon>
        <taxon>Saprospirales</taxon>
        <taxon>Lewinellaceae</taxon>
        <taxon>Neolewinella</taxon>
    </lineage>
</organism>
<sequence>MNRTIKFRGKRVDTGEWAHGDLLSQHTWQILSEDSYFHVVDSATVQRGTGIETEKGREIFEGDDVYYYFFYDCEGECELEVGGTVVYIDRQESTGKLVGCFALLFDTLHDWQRVTGETDIDYEDMRLIPIPFAQLLGHELSFTLKSERHVTGNIHDNPIP</sequence>
<keyword evidence="2" id="KW-1185">Reference proteome</keyword>
<protein>
    <recommendedName>
        <fullName evidence="3">YopX protein domain-containing protein</fullName>
    </recommendedName>
</protein>
<gene>
    <name evidence="1" type="ORF">LEM8419_03527</name>
</gene>